<dbReference type="PANTHER" id="PTHR23152:SF4">
    <property type="entry name" value="2-OXOADIPATE DEHYDROGENASE COMPLEX COMPONENT E1"/>
    <property type="match status" value="1"/>
</dbReference>
<keyword evidence="3 5" id="KW-0560">Oxidoreductase</keyword>
<dbReference type="AlphaFoldDB" id="A0A378MZ12"/>
<dbReference type="InterPro" id="IPR011603">
    <property type="entry name" value="2oxoglutarate_DH_E1"/>
</dbReference>
<dbReference type="GO" id="GO:0004591">
    <property type="term" value="F:oxoglutarate dehydrogenase (succinyl-transferring) activity"/>
    <property type="evidence" value="ECO:0007669"/>
    <property type="project" value="UniProtKB-EC"/>
</dbReference>
<organism evidence="5 6">
    <name type="scientific">Mannheimia haemolytica</name>
    <name type="common">Pasteurella haemolytica</name>
    <dbReference type="NCBI Taxonomy" id="75985"/>
    <lineage>
        <taxon>Bacteria</taxon>
        <taxon>Pseudomonadati</taxon>
        <taxon>Pseudomonadota</taxon>
        <taxon>Gammaproteobacteria</taxon>
        <taxon>Pasteurellales</taxon>
        <taxon>Pasteurellaceae</taxon>
        <taxon>Mannheimia</taxon>
    </lineage>
</organism>
<evidence type="ECO:0000313" key="6">
    <source>
        <dbReference type="Proteomes" id="UP000254802"/>
    </source>
</evidence>
<evidence type="ECO:0000256" key="2">
    <source>
        <dbReference type="ARBA" id="ARBA00012280"/>
    </source>
</evidence>
<keyword evidence="4" id="KW-0786">Thiamine pyrophosphate</keyword>
<dbReference type="GO" id="GO:0030976">
    <property type="term" value="F:thiamine pyrophosphate binding"/>
    <property type="evidence" value="ECO:0007669"/>
    <property type="project" value="InterPro"/>
</dbReference>
<reference evidence="5 6" key="1">
    <citation type="submission" date="2018-06" db="EMBL/GenBank/DDBJ databases">
        <authorList>
            <consortium name="Pathogen Informatics"/>
            <person name="Doyle S."/>
        </authorList>
    </citation>
    <scope>NUCLEOTIDE SEQUENCE [LARGE SCALE GENOMIC DNA]</scope>
    <source>
        <strain evidence="5 6">NCTC10638</strain>
    </source>
</reference>
<dbReference type="EMBL" id="UGPN01000002">
    <property type="protein sequence ID" value="STY61463.1"/>
    <property type="molecule type" value="Genomic_DNA"/>
</dbReference>
<evidence type="ECO:0000256" key="3">
    <source>
        <dbReference type="ARBA" id="ARBA00023002"/>
    </source>
</evidence>
<dbReference type="GO" id="GO:0006099">
    <property type="term" value="P:tricarboxylic acid cycle"/>
    <property type="evidence" value="ECO:0007669"/>
    <property type="project" value="TreeGrafter"/>
</dbReference>
<name>A0A378MZ12_MANHA</name>
<dbReference type="Gene3D" id="1.10.287.1150">
    <property type="entry name" value="TPP helical domain"/>
    <property type="match status" value="1"/>
</dbReference>
<accession>A0A378MZ12</accession>
<proteinExistence type="predicted"/>
<protein>
    <recommendedName>
        <fullName evidence="2">oxoglutarate dehydrogenase (succinyl-transferring)</fullName>
        <ecNumber evidence="2">1.2.4.2</ecNumber>
    </recommendedName>
</protein>
<dbReference type="GO" id="GO:0045252">
    <property type="term" value="C:oxoglutarate dehydrogenase complex"/>
    <property type="evidence" value="ECO:0007669"/>
    <property type="project" value="TreeGrafter"/>
</dbReference>
<dbReference type="SUPFAM" id="SSF52518">
    <property type="entry name" value="Thiamin diphosphate-binding fold (THDP-binding)"/>
    <property type="match status" value="1"/>
</dbReference>
<dbReference type="GO" id="GO:0005829">
    <property type="term" value="C:cytosol"/>
    <property type="evidence" value="ECO:0007669"/>
    <property type="project" value="TreeGrafter"/>
</dbReference>
<gene>
    <name evidence="5" type="primary">sucA_5</name>
    <name evidence="5" type="ORF">NCTC10638_02680</name>
</gene>
<dbReference type="Proteomes" id="UP000254802">
    <property type="component" value="Unassembled WGS sequence"/>
</dbReference>
<evidence type="ECO:0000256" key="4">
    <source>
        <dbReference type="ARBA" id="ARBA00023052"/>
    </source>
</evidence>
<evidence type="ECO:0000256" key="1">
    <source>
        <dbReference type="ARBA" id="ARBA00001964"/>
    </source>
</evidence>
<evidence type="ECO:0000313" key="5">
    <source>
        <dbReference type="EMBL" id="STY61463.1"/>
    </source>
</evidence>
<sequence length="83" mass="9863">MPELDYKYHGFTDEDLNETFTVGRYVYDKDTMKLSELDKALKETYLGPIGLEFMHVQDIEQRNWLQAKMESVLNKRCSPKQKN</sequence>
<comment type="cofactor">
    <cofactor evidence="1">
        <name>thiamine diphosphate</name>
        <dbReference type="ChEBI" id="CHEBI:58937"/>
    </cofactor>
</comment>
<dbReference type="PANTHER" id="PTHR23152">
    <property type="entry name" value="2-OXOGLUTARATE DEHYDROGENASE"/>
    <property type="match status" value="1"/>
</dbReference>
<dbReference type="EC" id="1.2.4.2" evidence="2"/>
<dbReference type="InterPro" id="IPR029061">
    <property type="entry name" value="THDP-binding"/>
</dbReference>